<proteinExistence type="predicted"/>
<feature type="non-terminal residue" evidence="1">
    <location>
        <position position="1"/>
    </location>
</feature>
<gene>
    <name evidence="1" type="ORF">BU23DRAFT_464581</name>
</gene>
<protein>
    <submittedName>
        <fullName evidence="1">Uncharacterized protein</fullName>
    </submittedName>
</protein>
<accession>A0A6A5VAW8</accession>
<dbReference type="EMBL" id="ML976680">
    <property type="protein sequence ID" value="KAF1973479.1"/>
    <property type="molecule type" value="Genomic_DNA"/>
</dbReference>
<reference evidence="1" key="1">
    <citation type="journal article" date="2020" name="Stud. Mycol.">
        <title>101 Dothideomycetes genomes: a test case for predicting lifestyles and emergence of pathogens.</title>
        <authorList>
            <person name="Haridas S."/>
            <person name="Albert R."/>
            <person name="Binder M."/>
            <person name="Bloem J."/>
            <person name="Labutti K."/>
            <person name="Salamov A."/>
            <person name="Andreopoulos B."/>
            <person name="Baker S."/>
            <person name="Barry K."/>
            <person name="Bills G."/>
            <person name="Bluhm B."/>
            <person name="Cannon C."/>
            <person name="Castanera R."/>
            <person name="Culley D."/>
            <person name="Daum C."/>
            <person name="Ezra D."/>
            <person name="Gonzalez J."/>
            <person name="Henrissat B."/>
            <person name="Kuo A."/>
            <person name="Liang C."/>
            <person name="Lipzen A."/>
            <person name="Lutzoni F."/>
            <person name="Magnuson J."/>
            <person name="Mondo S."/>
            <person name="Nolan M."/>
            <person name="Ohm R."/>
            <person name="Pangilinan J."/>
            <person name="Park H.-J."/>
            <person name="Ramirez L."/>
            <person name="Alfaro M."/>
            <person name="Sun H."/>
            <person name="Tritt A."/>
            <person name="Yoshinaga Y."/>
            <person name="Zwiers L.-H."/>
            <person name="Turgeon B."/>
            <person name="Goodwin S."/>
            <person name="Spatafora J."/>
            <person name="Crous P."/>
            <person name="Grigoriev I."/>
        </authorList>
    </citation>
    <scope>NUCLEOTIDE SEQUENCE</scope>
    <source>
        <strain evidence="1">CBS 107.79</strain>
    </source>
</reference>
<evidence type="ECO:0000313" key="2">
    <source>
        <dbReference type="Proteomes" id="UP000800036"/>
    </source>
</evidence>
<sequence length="67" mass="7394">VPTFESRLRDTQAADALIAPTKGSKAAIVAIAEDNNVVEKGFNALFKDNFKSINFLRLPKYIKLLVT</sequence>
<dbReference type="AlphaFoldDB" id="A0A6A5VAW8"/>
<evidence type="ECO:0000313" key="1">
    <source>
        <dbReference type="EMBL" id="KAF1973479.1"/>
    </source>
</evidence>
<dbReference type="OrthoDB" id="3791143at2759"/>
<dbReference type="Proteomes" id="UP000800036">
    <property type="component" value="Unassembled WGS sequence"/>
</dbReference>
<organism evidence="1 2">
    <name type="scientific">Bimuria novae-zelandiae CBS 107.79</name>
    <dbReference type="NCBI Taxonomy" id="1447943"/>
    <lineage>
        <taxon>Eukaryota</taxon>
        <taxon>Fungi</taxon>
        <taxon>Dikarya</taxon>
        <taxon>Ascomycota</taxon>
        <taxon>Pezizomycotina</taxon>
        <taxon>Dothideomycetes</taxon>
        <taxon>Pleosporomycetidae</taxon>
        <taxon>Pleosporales</taxon>
        <taxon>Massarineae</taxon>
        <taxon>Didymosphaeriaceae</taxon>
        <taxon>Bimuria</taxon>
    </lineage>
</organism>
<keyword evidence="2" id="KW-1185">Reference proteome</keyword>
<name>A0A6A5VAW8_9PLEO</name>